<evidence type="ECO:0000256" key="4">
    <source>
        <dbReference type="HAMAP-Rule" id="MF_00996"/>
    </source>
</evidence>
<dbReference type="UniPathway" id="UPA00079"/>
<dbReference type="GO" id="GO:0009234">
    <property type="term" value="P:menaquinone biosynthetic process"/>
    <property type="evidence" value="ECO:0007669"/>
    <property type="project" value="UniProtKB-UniRule"/>
</dbReference>
<evidence type="ECO:0000256" key="1">
    <source>
        <dbReference type="ARBA" id="ARBA00004863"/>
    </source>
</evidence>
<dbReference type="SUPFAM" id="SSF53850">
    <property type="entry name" value="Periplasmic binding protein-like II"/>
    <property type="match status" value="1"/>
</dbReference>
<keyword evidence="3 4" id="KW-0456">Lyase</keyword>
<dbReference type="GO" id="GO:0016830">
    <property type="term" value="F:carbon-carbon lyase activity"/>
    <property type="evidence" value="ECO:0007669"/>
    <property type="project" value="UniProtKB-UniRule"/>
</dbReference>
<feature type="active site" description="Proton acceptor" evidence="4">
    <location>
        <position position="150"/>
    </location>
</feature>
<reference evidence="6" key="1">
    <citation type="submission" date="2018-03" db="EMBL/GenBank/DDBJ databases">
        <authorList>
            <person name="Zecchin S."/>
        </authorList>
    </citation>
    <scope>NUCLEOTIDE SEQUENCE [LARGE SCALE GENOMIC DNA]</scope>
</reference>
<evidence type="ECO:0000313" key="6">
    <source>
        <dbReference type="Proteomes" id="UP000245125"/>
    </source>
</evidence>
<organism evidence="5 6">
    <name type="scientific">Candidatus Sulfobium mesophilum</name>
    <dbReference type="NCBI Taxonomy" id="2016548"/>
    <lineage>
        <taxon>Bacteria</taxon>
        <taxon>Pseudomonadati</taxon>
        <taxon>Nitrospirota</taxon>
        <taxon>Nitrospiria</taxon>
        <taxon>Nitrospirales</taxon>
        <taxon>Nitrospiraceae</taxon>
        <taxon>Candidatus Sulfobium</taxon>
    </lineage>
</organism>
<comment type="function">
    <text evidence="4">Catalyzes the conversion of cyclic dehypoxanthine futalosine (cyclic DHFL) into 1,4-dihydroxy-6-naphthoate, a step in the biosynthesis of menaquinone (MK, vitamin K2).</text>
</comment>
<comment type="catalytic activity">
    <reaction evidence="4">
        <text>cyclic dehypoxanthinylfutalosinate = 1,4-dihydroxy-6-naphthoate + dihydroxyacetone</text>
        <dbReference type="Rhea" id="RHEA:33087"/>
        <dbReference type="ChEBI" id="CHEBI:16016"/>
        <dbReference type="ChEBI" id="CHEBI:64254"/>
        <dbReference type="ChEBI" id="CHEBI:64270"/>
        <dbReference type="EC" id="4.1.99.29"/>
    </reaction>
</comment>
<accession>A0A2U3QLC7</accession>
<keyword evidence="6" id="KW-1185">Reference proteome</keyword>
<dbReference type="InterPro" id="IPR003773">
    <property type="entry name" value="Menaquinone_biosynth"/>
</dbReference>
<feature type="binding site" evidence="4">
    <location>
        <begin position="110"/>
        <end position="111"/>
    </location>
    <ligand>
        <name>substrate</name>
    </ligand>
</feature>
<proteinExistence type="inferred from homology"/>
<sequence>MKPLSLGYSPCPNDTFIFFPLVHGKVDTDGLTFREILEDVETLNQMARESRLDITKASFHAFGHLRDDYCLLHSGGALGKGCGPLVVAREELDVPDLRDKTIAIPGALTTAYLLLQIFAPAIGEKIKIMPFNEIIGAVVRGEVDAGLIIHESRFTFEKAGLKKVIDLGDWWEKETGNPIPLGAILARRKLGPGLIEKIDRFIRSSVEYAFAHRGESLSYIKQHAQELQDDVINQHINLYVNEFSLELGTEGERAVKELFRRAEERGIMNISRQPLFISY</sequence>
<keyword evidence="2 4" id="KW-0474">Menaquinone biosynthesis</keyword>
<dbReference type="Pfam" id="PF02621">
    <property type="entry name" value="VitK2_biosynth"/>
    <property type="match status" value="1"/>
</dbReference>
<comment type="similarity">
    <text evidence="4">Belongs to the MqnA/MqnD family. MqnD subfamily.</text>
</comment>
<dbReference type="AlphaFoldDB" id="A0A2U3QLC7"/>
<dbReference type="PANTHER" id="PTHR37167">
    <property type="entry name" value="1,4-DIHYDROXY-6-NAPHTOATE SYNTHASE"/>
    <property type="match status" value="1"/>
</dbReference>
<gene>
    <name evidence="4 5" type="primary">mqnD</name>
    <name evidence="5" type="ORF">NBG4_990012</name>
</gene>
<evidence type="ECO:0000256" key="2">
    <source>
        <dbReference type="ARBA" id="ARBA00022428"/>
    </source>
</evidence>
<protein>
    <recommendedName>
        <fullName evidence="4">1,4-dihydroxy-6-naphtoate synthase</fullName>
        <ecNumber evidence="4">4.1.99.29</ecNumber>
    </recommendedName>
    <alternativeName>
        <fullName evidence="4">Menaquinone biosynthetic enzyme MqnD</fullName>
    </alternativeName>
</protein>
<name>A0A2U3QLC7_9BACT</name>
<evidence type="ECO:0000313" key="5">
    <source>
        <dbReference type="EMBL" id="SPQ02209.1"/>
    </source>
</evidence>
<dbReference type="HAMAP" id="MF_00996">
    <property type="entry name" value="MqnD"/>
    <property type="match status" value="1"/>
</dbReference>
<dbReference type="Proteomes" id="UP000245125">
    <property type="component" value="Unassembled WGS sequence"/>
</dbReference>
<dbReference type="PANTHER" id="PTHR37167:SF1">
    <property type="entry name" value="1,4-DIHYDROXY-6-NAPHTOATE SYNTHASE"/>
    <property type="match status" value="1"/>
</dbReference>
<dbReference type="InterPro" id="IPR030869">
    <property type="entry name" value="MqnD"/>
</dbReference>
<dbReference type="OrthoDB" id="9809439at2"/>
<comment type="caution">
    <text evidence="4">Lacks conserved residue(s) required for the propagation of feature annotation.</text>
</comment>
<comment type="pathway">
    <text evidence="1 4">Quinol/quinone metabolism; menaquinone biosynthesis.</text>
</comment>
<dbReference type="CDD" id="cd13635">
    <property type="entry name" value="PBP2_Ttha1568_Mqnd"/>
    <property type="match status" value="1"/>
</dbReference>
<dbReference type="EMBL" id="OUUY01000151">
    <property type="protein sequence ID" value="SPQ02209.1"/>
    <property type="molecule type" value="Genomic_DNA"/>
</dbReference>
<dbReference type="EC" id="4.1.99.29" evidence="4"/>
<evidence type="ECO:0000256" key="3">
    <source>
        <dbReference type="ARBA" id="ARBA00023239"/>
    </source>
</evidence>
<dbReference type="Gene3D" id="3.40.190.10">
    <property type="entry name" value="Periplasmic binding protein-like II"/>
    <property type="match status" value="2"/>
</dbReference>